<gene>
    <name evidence="5" type="ORF">KDA82_14170</name>
</gene>
<keyword evidence="6" id="KW-1185">Reference proteome</keyword>
<evidence type="ECO:0000256" key="2">
    <source>
        <dbReference type="ARBA" id="ARBA00022801"/>
    </source>
</evidence>
<evidence type="ECO:0000313" key="6">
    <source>
        <dbReference type="Proteomes" id="UP000675554"/>
    </source>
</evidence>
<dbReference type="CDD" id="cd13925">
    <property type="entry name" value="RPF"/>
    <property type="match status" value="1"/>
</dbReference>
<dbReference type="SUPFAM" id="SSF53955">
    <property type="entry name" value="Lysozyme-like"/>
    <property type="match status" value="1"/>
</dbReference>
<feature type="compositionally biased region" description="Low complexity" evidence="3">
    <location>
        <begin position="174"/>
        <end position="183"/>
    </location>
</feature>
<dbReference type="InterPro" id="IPR018392">
    <property type="entry name" value="LysM"/>
</dbReference>
<sequence length="240" mass="25598">MSRIRVLGRAVSRPADRHESTPESLARSRARAWSGSSTVRTGAVAFTALAAALMPGGAAFASAPSGAPATSVFDGSSAGRSDWHRLAQCESGGRWSTNTGNNYYGGLQFGQPTWKEFGGLKYAPRADLATPDQQIAVAKKVLKTQGWKAWPVCSKRHGLSGGGSARPAAEPRAQRSTQRATTRPGDRVHVVREGENLSVLAERYRLRGGWQSLYRANSRAVGPRPEMLATGTKLVVPGSR</sequence>
<feature type="domain" description="LysM" evidence="4">
    <location>
        <begin position="188"/>
        <end position="237"/>
    </location>
</feature>
<reference evidence="5" key="1">
    <citation type="submission" date="2021-04" db="EMBL/GenBank/DDBJ databases">
        <title>Sequencing of actinobacteria type strains.</title>
        <authorList>
            <person name="Nguyen G.-S."/>
            <person name="Wentzel A."/>
        </authorList>
    </citation>
    <scope>NUCLEOTIDE SEQUENCE</scope>
    <source>
        <strain evidence="5">DSM 42095</strain>
    </source>
</reference>
<feature type="region of interest" description="Disordered" evidence="3">
    <location>
        <begin position="155"/>
        <end position="185"/>
    </location>
</feature>
<dbReference type="GO" id="GO:0016787">
    <property type="term" value="F:hydrolase activity"/>
    <property type="evidence" value="ECO:0007669"/>
    <property type="project" value="UniProtKB-KW"/>
</dbReference>
<feature type="region of interest" description="Disordered" evidence="3">
    <location>
        <begin position="1"/>
        <end position="29"/>
    </location>
</feature>
<keyword evidence="2" id="KW-0378">Hydrolase</keyword>
<dbReference type="InterPro" id="IPR036779">
    <property type="entry name" value="LysM_dom_sf"/>
</dbReference>
<dbReference type="InterPro" id="IPR010618">
    <property type="entry name" value="RPF"/>
</dbReference>
<dbReference type="SMART" id="SM00257">
    <property type="entry name" value="LysM"/>
    <property type="match status" value="1"/>
</dbReference>
<evidence type="ECO:0000313" key="5">
    <source>
        <dbReference type="EMBL" id="MBR7674141.1"/>
    </source>
</evidence>
<evidence type="ECO:0000256" key="3">
    <source>
        <dbReference type="SAM" id="MobiDB-lite"/>
    </source>
</evidence>
<dbReference type="AlphaFoldDB" id="A0A8T4IPG3"/>
<comment type="caution">
    <text evidence="5">The sequence shown here is derived from an EMBL/GenBank/DDBJ whole genome shotgun (WGS) entry which is preliminary data.</text>
</comment>
<dbReference type="Gene3D" id="1.10.530.10">
    <property type="match status" value="1"/>
</dbReference>
<proteinExistence type="inferred from homology"/>
<evidence type="ECO:0000259" key="4">
    <source>
        <dbReference type="SMART" id="SM00257"/>
    </source>
</evidence>
<dbReference type="Proteomes" id="UP000675554">
    <property type="component" value="Unassembled WGS sequence"/>
</dbReference>
<protein>
    <submittedName>
        <fullName evidence="5">LysM peptidoglycan-binding domain-containing protein</fullName>
    </submittedName>
</protein>
<accession>A0A8T4IPG3</accession>
<evidence type="ECO:0000256" key="1">
    <source>
        <dbReference type="ARBA" id="ARBA00010830"/>
    </source>
</evidence>
<dbReference type="EMBL" id="JAGSMN010000303">
    <property type="protein sequence ID" value="MBR7674141.1"/>
    <property type="molecule type" value="Genomic_DNA"/>
</dbReference>
<name>A0A8T4IPG3_9ACTN</name>
<comment type="similarity">
    <text evidence="1">Belongs to the transglycosylase family. Rpf subfamily.</text>
</comment>
<dbReference type="Gene3D" id="3.10.350.10">
    <property type="entry name" value="LysM domain"/>
    <property type="match status" value="1"/>
</dbReference>
<organism evidence="5 6">
    <name type="scientific">Streptomyces daliensis</name>
    <dbReference type="NCBI Taxonomy" id="299421"/>
    <lineage>
        <taxon>Bacteria</taxon>
        <taxon>Bacillati</taxon>
        <taxon>Actinomycetota</taxon>
        <taxon>Actinomycetes</taxon>
        <taxon>Kitasatosporales</taxon>
        <taxon>Streptomycetaceae</taxon>
        <taxon>Streptomyces</taxon>
    </lineage>
</organism>
<dbReference type="InterPro" id="IPR023346">
    <property type="entry name" value="Lysozyme-like_dom_sf"/>
</dbReference>
<dbReference type="Pfam" id="PF06737">
    <property type="entry name" value="Transglycosylas"/>
    <property type="match status" value="1"/>
</dbReference>